<accession>A0A7J0D442</accession>
<protein>
    <submittedName>
        <fullName evidence="1">Uncharacterized protein</fullName>
    </submittedName>
</protein>
<reference evidence="1 2" key="1">
    <citation type="submission" date="2020-05" db="EMBL/GenBank/DDBJ databases">
        <title>Whole genome shotgun sequence of Streptomyces microflavus NBRC 13062.</title>
        <authorList>
            <person name="Komaki H."/>
            <person name="Tamura T."/>
        </authorList>
    </citation>
    <scope>NUCLEOTIDE SEQUENCE [LARGE SCALE GENOMIC DNA]</scope>
    <source>
        <strain evidence="1 2">NBRC 13062</strain>
    </source>
</reference>
<organism evidence="1 2">
    <name type="scientific">Streptomyces microflavus</name>
    <name type="common">Streptomyces lipmanii</name>
    <dbReference type="NCBI Taxonomy" id="1919"/>
    <lineage>
        <taxon>Bacteria</taxon>
        <taxon>Bacillati</taxon>
        <taxon>Actinomycetota</taxon>
        <taxon>Actinomycetes</taxon>
        <taxon>Kitasatosporales</taxon>
        <taxon>Streptomycetaceae</taxon>
        <taxon>Streptomyces</taxon>
    </lineage>
</organism>
<dbReference type="AlphaFoldDB" id="A0A7J0D442"/>
<comment type="caution">
    <text evidence="1">The sequence shown here is derived from an EMBL/GenBank/DDBJ whole genome shotgun (WGS) entry which is preliminary data.</text>
</comment>
<sequence length="76" mass="8124">MPNIVTTIDVTPARSIDQIVNDSRFATEITTLHVAPDSDSTVLVYASNGVGVQKVYSAANLDRWPAWLKGLVPAGV</sequence>
<name>A0A7J0D442_STRMI</name>
<dbReference type="Proteomes" id="UP000498740">
    <property type="component" value="Unassembled WGS sequence"/>
</dbReference>
<dbReference type="RefSeq" id="WP_032754703.1">
    <property type="nucleotide sequence ID" value="NZ_BMUG01000005.1"/>
</dbReference>
<dbReference type="EMBL" id="BLWD01000002">
    <property type="protein sequence ID" value="GFN09506.1"/>
    <property type="molecule type" value="Genomic_DNA"/>
</dbReference>
<evidence type="ECO:0000313" key="1">
    <source>
        <dbReference type="EMBL" id="GFN09506.1"/>
    </source>
</evidence>
<proteinExistence type="predicted"/>
<evidence type="ECO:0000313" key="2">
    <source>
        <dbReference type="Proteomes" id="UP000498740"/>
    </source>
</evidence>
<gene>
    <name evidence="1" type="ORF">Smic_80620</name>
</gene>